<protein>
    <recommendedName>
        <fullName evidence="5">EGF-like domain-containing protein</fullName>
    </recommendedName>
</protein>
<keyword evidence="4" id="KW-1185">Reference proteome</keyword>
<evidence type="ECO:0000256" key="2">
    <source>
        <dbReference type="SAM" id="SignalP"/>
    </source>
</evidence>
<dbReference type="OrthoDB" id="4405280at2759"/>
<feature type="region of interest" description="Disordered" evidence="1">
    <location>
        <begin position="108"/>
        <end position="155"/>
    </location>
</feature>
<gene>
    <name evidence="3" type="ORF">K457DRAFT_889691</name>
</gene>
<proteinExistence type="predicted"/>
<name>A0A197K3M3_9FUNG</name>
<feature type="compositionally biased region" description="Basic residues" evidence="1">
    <location>
        <begin position="108"/>
        <end position="153"/>
    </location>
</feature>
<accession>A0A197K3M3</accession>
<evidence type="ECO:0000256" key="1">
    <source>
        <dbReference type="SAM" id="MobiDB-lite"/>
    </source>
</evidence>
<dbReference type="STRING" id="1314771.A0A197K3M3"/>
<sequence length="3422" mass="364469">MLPLSRSPIRLACIAALVLSGIVAHVSPIVAGDEIISGMNAPLVEKHVAGHHHHVASQKHHNEKKDKHGHISAIKKKANEHLDAIDLHSHSKHGRHVHYSRHHHRHRHGHHLRKHHHHRKHGKKGHHGHKKHHHGKHHGKHQGKHHDKHKHKHCDKDKECVRDEVDASKPRIASFGILICQNKTISAIYCPTGTLMRPGTELRTLAQLYSANIPDALAAMNNNMPKPIPFVNNTFSKTLAFYDVIEMQAPCPSPAYADIAAALKQLTCSDRKLMSAMFNMHYYGTEKMMNLELRNTGGGGNHNNCSHNHWADKCTSTGTFCGIDLFGCNTIDDGLYSCATIGQKPSLLEICPLGGCVPVPSSNGPSHCRHGDCVCAGTGQVCGSEFPPSCKFDDSTLYFCKGSNSVPIALHKCPTGECPKGATECPTPPIDDTCLCKGAGSICGATFDSSCKGEKPTVQTRCESLSCPSGQTACEPTPNTDCKCRKPGSICGASFPAVCELDAGKLYTCADKGDKPTGGEKCKSNSCPAGNAKCDPVSINTDCYCKTVGKICGSSFPAKCGYDSGSLYFCAQKDLPPASSQKCPSNSCKAGNYKCDKPPIPEKCRCKGNKKICGSSFPAECGWDAASLYECRGIDDTPALVEKCPSNSCTKGNDHCDTEEEIDKCKCKAVGQWKEKWYGVLAFKIRYDRHLDFPNGPLLYYAKFCGSDFPATCGLHAAYLYSCESRGDFPKVWEMCKSNSCPKDAGKCDPPEPMEDCKCKKAGKICGSSFPLSCALDAGTLFKCSATGADPEIAEKCISNNCLKDRDQCEPGTDIDVCKCSGKGFICGSSFPMKCNLDAASLYKCEGRELSPVLFEKCESNSCTKGGSKCDNPTPIDDCKCKATGTICSDNFPPSCALVPKSLYDCVAGGDPTILYTCKSGSCNAGSTSCEVNECQCTAEQDLVCGSFFPAKCKLNPAAIYVCTGNWTNPVLDEECESGSCPADASKCDPGPCDCPAAGDICGATFPKICELSDSALYKCENVGSKPKVIRECSSKECLKNETKCTVGKCACKGAGDVCGSDFPPNCKYDDATLYTCEAKDEDPTFKRKCASGSCPKGSGECETGDCSCKAVGDICGASFPKSCRYNDFTLYKCDAIGDTPQAKDICLSHVCEKDDTKCGVSPCACNGEKRVCGSEFPSDCGYATSGIYTCGGIGTTPIFDHICSSGSCNKVEHHCDPDTCDCKRVGPICGSSFDASCGYVPAALYQCDEIGERPQPFKSCKSKVCEPDASTCGEDPCVCKVPGKLCGKTYPEFCGLQNDVIYSCLSVKSEIKPNPVETCVLGCDFGADKCIPTDPCLCDYDGRKCGASFPDSCGYSKDKLYDCVFQKKPEFYRDCVADSCPVNGTNCNTIDNICLCKKPGMICGSSFPSRCMTNRHALYKCDAEGSRPIFDTKCPSGSCPVDSDACSDLKFCKCEKPGDVCGSTFDETCGLAKGTLYSCAAANEDPIEKEVCDSKLCKSGEDKCSNIDECACTKTGQICGSAFDESCPVIRNALYFCADEGDAPKYIDGCYTGECLPDANQCSPDPCLCTERGSTCGANFPERCKFEAAAVYYCPKKGVRPIFAQNCDTGACPAGQKICTPKPEECTCFKPGQLCGSTFPASCGLNVDTLYYCAGKGEIPKEIEVCKAGTCPYGAKNCERLLDCYCKKGGFPCGKEFPKECRLEADTQYQCSNAGDVPIPIKTFPPGQCGNGDSFDHDPCACSGTGTVCGYVLDLPSCPNATFEDQSIYSCVNNRKPVKTRECTGTDKCVQVGPKASCKADPCACDEEGAKVCGFGIDPSCGTIDKEASYVCSAGVLVKDTDCPKGCLAYEGICKDNCVCEKDGMVCGKVFTGCNLDPNTLYLCQKGKRPTKVRDCHPSSCQANALTTASVKAFTAGQYADTCDANPCYCDSDDSLVCGDKVNPVCKFDPTAIISCPGDGGKPIIVKTCDPNKCITKDGMTRCDTSSDKCRCPSDGAFCGSYFPKECRLPSDAVFSCTGEGKLPIKITTCFPQICDQVDTDAFCEPDPCVCSKNNGTVCSGDFPKICGFQADTVMTCISSGQRPKDFEVCSPNKCTATDGSARCDNNPCLCNEKREKICGSAFPNKCELKTEAIYECKGPMTKPELISECGRTERCDNEGPAAKCDTNKCFCYADEIGKTKCGSEFPNYCYYDNKVIYSCDADNTEWTVKRPCGPDNLCLPAASDSEAPTCSQDGCVCKAEDVGKDFCGSNFPTRCYLLDDTIVTCKTEGDRPEPKEMCSPNKCVFNAKDVTATCKNKECTCKAGQKTACGSSWPSECLYEANMIYECDGVDGTMPQIKNSCKPALCVFDGDKAKCKSTPCQCNEEDITLCGSDFVKDCGYEDNTIFTCSGEGSTPVFQEKCPKQCVHSMVTNTSRCIGGTCDCPRIGAPKNFCGALFPAECNYDNNTVYHCEASGETPTVLEKCTDSGKECALTGVNAQSCVEKACECKIGLPRQCGADFLPSCKFDSKIVYSCKDPKNPVPEVSCEKDCNPSPAAHCEEDVCACKEGVALVRSEFPDTCGYDKDSVYRCLEPRKPTKQQDCTPNKCVSTPEAHCFVDPCACKASQNLVCGSDFPSECKLKSDAVYKCYGLKYPALSEECTPGVCLATNGIAGCRNEDCYCKDGVKTTCSDAFPAVCQYGNDPAQIFRCSGAGSKPSVSVKCKTQCIPNVAGVSVQCKPDPCDCSVELVGKKLCASQFLPSCGLSAEKIYYCGTVGDVPTEVDDCKPPAICEVKEDVGTCKPPVDPCNCPLDGTATTICGSNFESKCGLEPDSVYDCKDKAGRKPVKVTSCSPQACVPGKNSAECDKDPCRCTAAKITLCGGSLPPQCNYNPNVLYFCSDIGSIPTAFTNCTVGGCDPQTSACKTDPCACTSSSSACGSAFPTECQLDPNTLFACDRVGALPKEIEKCTAGCTKGASVCNVDPCVCTKAELKCGSAFDASCKLDSDTLFECAAKGDKPKPKETCIKGGCPAGTTACVKDQCKCGTAPSTCGGDFDASCKFEKDTIYECSGEGATPKPGKKCGTGLCSSADKMSSTSVATCKPDCTCKTNKDTCGIDFPAECNFPKDTLYTCAKIGDTPKKKEVCALNGCKTGTNTCYVDPCACKVVGEICGKNICATLNPDTIYICSAVNGVAIPKPNTADCGDGKCNGGRCGENTCICTEDGPFCGNELPCPGLNPDLYYNCGKGMKPFPFDRCKNGKPTTGKCLCNDGNSMCSTYFPFECGYEQSQIFDCPTGAGGKPITKQQCGEGRCTLAIKCDEDCKCQDANSKCGKNFDPKCNYVPGSIYTCSGKGATPVEGKACGSAELCDSVSGVGKCFGECKCKTYEPVCGAAFPESCKFKPGSLYQCDFGGADPARPTACQIPCNPQHGPDKCGSNLFNA</sequence>
<evidence type="ECO:0000313" key="4">
    <source>
        <dbReference type="Proteomes" id="UP000078512"/>
    </source>
</evidence>
<evidence type="ECO:0000313" key="3">
    <source>
        <dbReference type="EMBL" id="OAQ32085.1"/>
    </source>
</evidence>
<feature type="chain" id="PRO_5008276534" description="EGF-like domain-containing protein" evidence="2">
    <location>
        <begin position="25"/>
        <end position="3422"/>
    </location>
</feature>
<keyword evidence="2" id="KW-0732">Signal</keyword>
<evidence type="ECO:0008006" key="5">
    <source>
        <dbReference type="Google" id="ProtNLM"/>
    </source>
</evidence>
<dbReference type="Proteomes" id="UP000078512">
    <property type="component" value="Unassembled WGS sequence"/>
</dbReference>
<organism evidence="3 4">
    <name type="scientific">Linnemannia elongata AG-77</name>
    <dbReference type="NCBI Taxonomy" id="1314771"/>
    <lineage>
        <taxon>Eukaryota</taxon>
        <taxon>Fungi</taxon>
        <taxon>Fungi incertae sedis</taxon>
        <taxon>Mucoromycota</taxon>
        <taxon>Mortierellomycotina</taxon>
        <taxon>Mortierellomycetes</taxon>
        <taxon>Mortierellales</taxon>
        <taxon>Mortierellaceae</taxon>
        <taxon>Linnemannia</taxon>
    </lineage>
</organism>
<feature type="signal peptide" evidence="2">
    <location>
        <begin position="1"/>
        <end position="24"/>
    </location>
</feature>
<dbReference type="EMBL" id="KV442026">
    <property type="protein sequence ID" value="OAQ32085.1"/>
    <property type="molecule type" value="Genomic_DNA"/>
</dbReference>
<reference evidence="3 4" key="1">
    <citation type="submission" date="2016-05" db="EMBL/GenBank/DDBJ databases">
        <title>Genome sequencing reveals origins of a unique bacterial endosymbiosis in the earliest lineages of terrestrial Fungi.</title>
        <authorList>
            <consortium name="DOE Joint Genome Institute"/>
            <person name="Uehling J."/>
            <person name="Gryganskyi A."/>
            <person name="Hameed K."/>
            <person name="Tschaplinski T."/>
            <person name="Misztal P."/>
            <person name="Wu S."/>
            <person name="Desiro A."/>
            <person name="Vande Pol N."/>
            <person name="Du Z.-Y."/>
            <person name="Zienkiewicz A."/>
            <person name="Zienkiewicz K."/>
            <person name="Morin E."/>
            <person name="Tisserant E."/>
            <person name="Splivallo R."/>
            <person name="Hainaut M."/>
            <person name="Henrissat B."/>
            <person name="Ohm R."/>
            <person name="Kuo A."/>
            <person name="Yan J."/>
            <person name="Lipzen A."/>
            <person name="Nolan M."/>
            <person name="Labutti K."/>
            <person name="Barry K."/>
            <person name="Goldstein A."/>
            <person name="Labbe J."/>
            <person name="Schadt C."/>
            <person name="Tuskan G."/>
            <person name="Grigoriev I."/>
            <person name="Martin F."/>
            <person name="Vilgalys R."/>
            <person name="Bonito G."/>
        </authorList>
    </citation>
    <scope>NUCLEOTIDE SEQUENCE [LARGE SCALE GENOMIC DNA]</scope>
    <source>
        <strain evidence="3 4">AG-77</strain>
    </source>
</reference>